<gene>
    <name evidence="8" type="ORF">Pla8534_65880</name>
</gene>
<evidence type="ECO:0000256" key="5">
    <source>
        <dbReference type="SAM" id="MobiDB-lite"/>
    </source>
</evidence>
<keyword evidence="4" id="KW-0472">Membrane</keyword>
<evidence type="ECO:0000256" key="1">
    <source>
        <dbReference type="ARBA" id="ARBA00004167"/>
    </source>
</evidence>
<proteinExistence type="predicted"/>
<dbReference type="InterPro" id="IPR013694">
    <property type="entry name" value="VIT"/>
</dbReference>
<dbReference type="Proteomes" id="UP000317648">
    <property type="component" value="Chromosome"/>
</dbReference>
<dbReference type="EMBL" id="CP036433">
    <property type="protein sequence ID" value="QDU98715.1"/>
    <property type="molecule type" value="Genomic_DNA"/>
</dbReference>
<sequence length="1482" mass="161175">MSDGPDRWDDPRLTAYVLGEMEDAELASFEAELAVSPDLRAEVEKIREAVDLVGRSLGAEPPLQLTSDQRDAIARQAADPAPVSVPFPSSKESPMSVEPASPKSAAPDPAPRSSVGWIATLAVSAALLLVGGLLTWQIGFLEPEQVTFNSIQNAINTANSSDERRPPADGPSVSSGLGSEEGRALPSGYYIQDDVQHFPENVDVRAHGPSRDGASVEFDQYQGAFSQDLGRPGSRLSRQPGDVIHADEIRDRERRLRSADLFGDASERGGLGGGLPLGDRAGDQNYRYAQGAGESVPGYSRSGPAPPSTPAPPAENPSDTPSRLLEEVDRLAGLENREATRLPSLETTPASPKPTAAPGGGSTPQGEAGDSRRDADQNENRSREESEQLARADRRPDPHADAPFGGDGDESAPAANGVPAANSPQTARPDDADGKDDAAPLVTSGVPVVTQPEPANPAEPKPAEEPAPDSTPATQTEPTDEAAAATPKPSGEATKKSGEKADAKGASAGDADKKPADKEKQADDKSKTTWRRAAATPNASRLMIGDHDELPLEGMQVNVQVDGFRARVLLDLYYYNDRGQQLEGAFKLRLPSDASLYYFAFGETTYQYRPMVDQLASKGFLSADLVRAAGTGPDEILRTRSDSWTKVKEARMVPKEKAALAYSETVRRRVDPALVEWSGAGMFNAKVYPLMPGKLHRIVVGYDVNLRSEGDDLVYQLDLPSHRNECTVDIGIGALPGAEAVVTPETRPFVASGHAFYNFKDPEQDSIEVRLKNAGVTLLQGNDPGVGDFFATRFTPELKATAQGSSSRAIFLLDTSLSSNPDKFNVWLKMLESVLEQNRDSLKEFAVLTFSIDSHWYKPGYTANTAENVKALLDECHNLSLEGATDLRQALTAAATPEWMKVGDKETKPDLFLLSDGSATWGDGNTQQMLQALHAGTAGSLFAYNTGLTGTSIGLLDYLARETGGAVFSVATEAEADLAAKAHRNRPWRLIETTVPGGEDLLLAGRVRNLYPGQTLLLTGRGKPQGSALLRVRMGEEEQTLQIPLDRTVESELAPRLYGQTAVGQLEELRSATLDVSVAYARHFRVTGETCSLLMLESEADYQRFGIKPEDDQFVVKSMPAASLIDRKIDEMSARLLDPKATLLDWLVRMEQTPGFTYRTPTALKLTLEQMPAEAFQTPVAKIAGQLRMRADLPQAYFQGLSSRELDYDLISSEADRRLKDLSPADALRALSNLVENNPGDPVLTRDVAFSAMEWGLPGQAYPLLKRVAAIRPYEPQVYQAMAQCLQNSGNADLALVYYEVALNGQWNDRYRDVHRIVGVEYLHLLRRMASGELETTVPQYVNARLDSLQGTLGVDKADLVVAMMWNTDRTDVDLHVVEPSGEEVFYKNRNSRAGGTITRDVTEGFGPEMYIIQNAAEGEYVIKAMYYGGDANRTQMRTKVHLTIFEDFGGRKERVQHKTVTLNRGKEIREVDKIYVEKPKP</sequence>
<evidence type="ECO:0000313" key="9">
    <source>
        <dbReference type="Proteomes" id="UP000317648"/>
    </source>
</evidence>
<evidence type="ECO:0000256" key="4">
    <source>
        <dbReference type="ARBA" id="ARBA00023136"/>
    </source>
</evidence>
<evidence type="ECO:0000256" key="3">
    <source>
        <dbReference type="ARBA" id="ARBA00022989"/>
    </source>
</evidence>
<feature type="compositionally biased region" description="Low complexity" evidence="5">
    <location>
        <begin position="471"/>
        <end position="489"/>
    </location>
</feature>
<keyword evidence="2" id="KW-0812">Transmembrane</keyword>
<dbReference type="Gene3D" id="1.10.10.1320">
    <property type="entry name" value="Anti-sigma factor, zinc-finger domain"/>
    <property type="match status" value="1"/>
</dbReference>
<feature type="compositionally biased region" description="Basic and acidic residues" evidence="5">
    <location>
        <begin position="428"/>
        <end position="438"/>
    </location>
</feature>
<evidence type="ECO:0000259" key="7">
    <source>
        <dbReference type="PROSITE" id="PS51468"/>
    </source>
</evidence>
<dbReference type="GO" id="GO:0016989">
    <property type="term" value="F:sigma factor antagonist activity"/>
    <property type="evidence" value="ECO:0007669"/>
    <property type="project" value="TreeGrafter"/>
</dbReference>
<comment type="subcellular location">
    <subcellularLocation>
        <location evidence="1">Membrane</location>
        <topology evidence="1">Single-pass membrane protein</topology>
    </subcellularLocation>
</comment>
<feature type="region of interest" description="Disordered" evidence="5">
    <location>
        <begin position="57"/>
        <end position="112"/>
    </location>
</feature>
<dbReference type="RefSeq" id="WP_145058193.1">
    <property type="nucleotide sequence ID" value="NZ_CP036433.1"/>
</dbReference>
<dbReference type="InterPro" id="IPR036465">
    <property type="entry name" value="vWFA_dom_sf"/>
</dbReference>
<dbReference type="InterPro" id="IPR051474">
    <property type="entry name" value="Anti-sigma-K/W_factor"/>
</dbReference>
<feature type="compositionally biased region" description="Basic and acidic residues" evidence="5">
    <location>
        <begin position="369"/>
        <end position="400"/>
    </location>
</feature>
<dbReference type="SUPFAM" id="SSF53300">
    <property type="entry name" value="vWA-like"/>
    <property type="match status" value="1"/>
</dbReference>
<dbReference type="InterPro" id="IPR011990">
    <property type="entry name" value="TPR-like_helical_dom_sf"/>
</dbReference>
<evidence type="ECO:0000256" key="2">
    <source>
        <dbReference type="ARBA" id="ARBA00022692"/>
    </source>
</evidence>
<protein>
    <recommendedName>
        <fullName evidence="10">Vault protein inter-alpha-trypsin</fullName>
    </recommendedName>
</protein>
<dbReference type="GO" id="GO:0016020">
    <property type="term" value="C:membrane"/>
    <property type="evidence" value="ECO:0007669"/>
    <property type="project" value="UniProtKB-SubCell"/>
</dbReference>
<feature type="compositionally biased region" description="Basic and acidic residues" evidence="5">
    <location>
        <begin position="324"/>
        <end position="340"/>
    </location>
</feature>
<reference evidence="8 9" key="1">
    <citation type="submission" date="2019-02" db="EMBL/GenBank/DDBJ databases">
        <title>Deep-cultivation of Planctomycetes and their phenomic and genomic characterization uncovers novel biology.</title>
        <authorList>
            <person name="Wiegand S."/>
            <person name="Jogler M."/>
            <person name="Boedeker C."/>
            <person name="Pinto D."/>
            <person name="Vollmers J."/>
            <person name="Rivas-Marin E."/>
            <person name="Kohn T."/>
            <person name="Peeters S.H."/>
            <person name="Heuer A."/>
            <person name="Rast P."/>
            <person name="Oberbeckmann S."/>
            <person name="Bunk B."/>
            <person name="Jeske O."/>
            <person name="Meyerdierks A."/>
            <person name="Storesund J.E."/>
            <person name="Kallscheuer N."/>
            <person name="Luecker S."/>
            <person name="Lage O.M."/>
            <person name="Pohl T."/>
            <person name="Merkel B.J."/>
            <person name="Hornburger P."/>
            <person name="Mueller R.-W."/>
            <person name="Bruemmer F."/>
            <person name="Labrenz M."/>
            <person name="Spormann A.M."/>
            <person name="Op den Camp H."/>
            <person name="Overmann J."/>
            <person name="Amann R."/>
            <person name="Jetten M.S.M."/>
            <person name="Mascher T."/>
            <person name="Medema M.H."/>
            <person name="Devos D.P."/>
            <person name="Kaster A.-K."/>
            <person name="Ovreas L."/>
            <person name="Rohde M."/>
            <person name="Galperin M.Y."/>
            <person name="Jogler C."/>
        </authorList>
    </citation>
    <scope>NUCLEOTIDE SEQUENCE [LARGE SCALE GENOMIC DNA]</scope>
    <source>
        <strain evidence="8 9">Pla85_3_4</strain>
    </source>
</reference>
<feature type="region of interest" description="Disordered" evidence="5">
    <location>
        <begin position="157"/>
        <end position="185"/>
    </location>
</feature>
<keyword evidence="9" id="KW-1185">Reference proteome</keyword>
<feature type="region of interest" description="Disordered" evidence="5">
    <location>
        <begin position="260"/>
        <end position="538"/>
    </location>
</feature>
<dbReference type="Gene3D" id="1.25.40.10">
    <property type="entry name" value="Tetratricopeptide repeat domain"/>
    <property type="match status" value="1"/>
</dbReference>
<dbReference type="Gene3D" id="3.40.50.410">
    <property type="entry name" value="von Willebrand factor, type A domain"/>
    <property type="match status" value="1"/>
</dbReference>
<organism evidence="8 9">
    <name type="scientific">Lignipirellula cremea</name>
    <dbReference type="NCBI Taxonomy" id="2528010"/>
    <lineage>
        <taxon>Bacteria</taxon>
        <taxon>Pseudomonadati</taxon>
        <taxon>Planctomycetota</taxon>
        <taxon>Planctomycetia</taxon>
        <taxon>Pirellulales</taxon>
        <taxon>Pirellulaceae</taxon>
        <taxon>Lignipirellula</taxon>
    </lineage>
</organism>
<name>A0A518E3N8_9BACT</name>
<dbReference type="InterPro" id="IPR041916">
    <property type="entry name" value="Anti_sigma_zinc_sf"/>
</dbReference>
<feature type="compositionally biased region" description="Pro residues" evidence="5">
    <location>
        <begin position="304"/>
        <end position="315"/>
    </location>
</feature>
<dbReference type="InterPro" id="IPR002035">
    <property type="entry name" value="VWF_A"/>
</dbReference>
<dbReference type="PROSITE" id="PS51468">
    <property type="entry name" value="VIT"/>
    <property type="match status" value="1"/>
</dbReference>
<feature type="compositionally biased region" description="Low complexity" evidence="5">
    <location>
        <begin position="347"/>
        <end position="357"/>
    </location>
</feature>
<accession>A0A518E3N8</accession>
<dbReference type="OrthoDB" id="266279at2"/>
<evidence type="ECO:0008006" key="10">
    <source>
        <dbReference type="Google" id="ProtNLM"/>
    </source>
</evidence>
<dbReference type="CDD" id="cd00198">
    <property type="entry name" value="vWFA"/>
    <property type="match status" value="1"/>
</dbReference>
<dbReference type="PANTHER" id="PTHR37461">
    <property type="entry name" value="ANTI-SIGMA-K FACTOR RSKA"/>
    <property type="match status" value="1"/>
</dbReference>
<evidence type="ECO:0000313" key="8">
    <source>
        <dbReference type="EMBL" id="QDU98715.1"/>
    </source>
</evidence>
<keyword evidence="3" id="KW-1133">Transmembrane helix</keyword>
<feature type="compositionally biased region" description="Basic and acidic residues" evidence="5">
    <location>
        <begin position="493"/>
        <end position="503"/>
    </location>
</feature>
<feature type="domain" description="VWFA" evidence="6">
    <location>
        <begin position="808"/>
        <end position="994"/>
    </location>
</feature>
<feature type="compositionally biased region" description="Basic and acidic residues" evidence="5">
    <location>
        <begin position="510"/>
        <end position="527"/>
    </location>
</feature>
<dbReference type="SMART" id="SM00327">
    <property type="entry name" value="VWA"/>
    <property type="match status" value="1"/>
</dbReference>
<feature type="compositionally biased region" description="Low complexity" evidence="5">
    <location>
        <begin position="99"/>
        <end position="112"/>
    </location>
</feature>
<dbReference type="KEGG" id="lcre:Pla8534_65880"/>
<dbReference type="GO" id="GO:0006417">
    <property type="term" value="P:regulation of translation"/>
    <property type="evidence" value="ECO:0007669"/>
    <property type="project" value="TreeGrafter"/>
</dbReference>
<dbReference type="SUPFAM" id="SSF48452">
    <property type="entry name" value="TPR-like"/>
    <property type="match status" value="1"/>
</dbReference>
<dbReference type="PANTHER" id="PTHR37461:SF1">
    <property type="entry name" value="ANTI-SIGMA-K FACTOR RSKA"/>
    <property type="match status" value="1"/>
</dbReference>
<feature type="domain" description="VIT" evidence="7">
    <location>
        <begin position="536"/>
        <end position="704"/>
    </location>
</feature>
<evidence type="ECO:0000259" key="6">
    <source>
        <dbReference type="PROSITE" id="PS50234"/>
    </source>
</evidence>
<dbReference type="PROSITE" id="PS50234">
    <property type="entry name" value="VWFA"/>
    <property type="match status" value="1"/>
</dbReference>